<accession>A0A8H4EMV7</accession>
<proteinExistence type="predicted"/>
<dbReference type="PROSITE" id="PS50048">
    <property type="entry name" value="ZN2_CY6_FUNGAL_2"/>
    <property type="match status" value="1"/>
</dbReference>
<dbReference type="SUPFAM" id="SSF57701">
    <property type="entry name" value="Zn2/Cys6 DNA-binding domain"/>
    <property type="match status" value="1"/>
</dbReference>
<protein>
    <recommendedName>
        <fullName evidence="1">Zn(2)-C6 fungal-type domain-containing protein</fullName>
    </recommendedName>
</protein>
<dbReference type="SMART" id="SM00066">
    <property type="entry name" value="GAL4"/>
    <property type="match status" value="1"/>
</dbReference>
<dbReference type="Proteomes" id="UP000439903">
    <property type="component" value="Unassembled WGS sequence"/>
</dbReference>
<dbReference type="CDD" id="cd00067">
    <property type="entry name" value="GAL4"/>
    <property type="match status" value="1"/>
</dbReference>
<dbReference type="PROSITE" id="PS00463">
    <property type="entry name" value="ZN2_CY6_FUNGAL_1"/>
    <property type="match status" value="1"/>
</dbReference>
<evidence type="ECO:0000259" key="1">
    <source>
        <dbReference type="PROSITE" id="PS50048"/>
    </source>
</evidence>
<dbReference type="GO" id="GO:0000981">
    <property type="term" value="F:DNA-binding transcription factor activity, RNA polymerase II-specific"/>
    <property type="evidence" value="ECO:0007669"/>
    <property type="project" value="InterPro"/>
</dbReference>
<keyword evidence="3" id="KW-1185">Reference proteome</keyword>
<organism evidence="2 3">
    <name type="scientific">Gigaspora margarita</name>
    <dbReference type="NCBI Taxonomy" id="4874"/>
    <lineage>
        <taxon>Eukaryota</taxon>
        <taxon>Fungi</taxon>
        <taxon>Fungi incertae sedis</taxon>
        <taxon>Mucoromycota</taxon>
        <taxon>Glomeromycotina</taxon>
        <taxon>Glomeromycetes</taxon>
        <taxon>Diversisporales</taxon>
        <taxon>Gigasporaceae</taxon>
        <taxon>Gigaspora</taxon>
    </lineage>
</organism>
<gene>
    <name evidence="2" type="ORF">F8M41_016509</name>
</gene>
<dbReference type="EMBL" id="WTPW01000360">
    <property type="protein sequence ID" value="KAF0519655.1"/>
    <property type="molecule type" value="Genomic_DNA"/>
</dbReference>
<evidence type="ECO:0000313" key="3">
    <source>
        <dbReference type="Proteomes" id="UP000439903"/>
    </source>
</evidence>
<dbReference type="AlphaFoldDB" id="A0A8H4EMV7"/>
<evidence type="ECO:0000313" key="2">
    <source>
        <dbReference type="EMBL" id="KAF0519655.1"/>
    </source>
</evidence>
<sequence length="389" mass="44027">MGTRERNPEACTICRRRKRKCYEGIKGEKSCHYCIKSGKSCSYISESTETYSFEAMGNSPSTYTAQSASSTSLVEDYQDQVNSSYEAIISPEYQNIFSSSQLLTPVNTQGPYLPNMTLSVDGIGNQFQANESYISSHQLLEHQNPQLSALQNIDHQANSPYLTSQTQFHRPLSVVTVQISINTLQDLQYQVNDQYVVSQAPFYQASSEHRNPQINTNVLQDYQYETNNSYTASQTQFQQPSSNYQNPQISINAQEYQNPQLLIQINTNASQDNQHHINNQHITLEMQFHQPSYQSEYQNSQLSAQISGDALHVQGRQYPANSTNVSSQTQLHQPLALGQLSSQQRIAPQFLENILMDTSISEHANTPKGFWGNFDINKGFHGINKEHLE</sequence>
<reference evidence="2 3" key="1">
    <citation type="journal article" date="2019" name="Environ. Microbiol.">
        <title>At the nexus of three kingdoms: the genome of the mycorrhizal fungus Gigaspora margarita provides insights into plant, endobacterial and fungal interactions.</title>
        <authorList>
            <person name="Venice F."/>
            <person name="Ghignone S."/>
            <person name="Salvioli di Fossalunga A."/>
            <person name="Amselem J."/>
            <person name="Novero M."/>
            <person name="Xianan X."/>
            <person name="Sedzielewska Toro K."/>
            <person name="Morin E."/>
            <person name="Lipzen A."/>
            <person name="Grigoriev I.V."/>
            <person name="Henrissat B."/>
            <person name="Martin F.M."/>
            <person name="Bonfante P."/>
        </authorList>
    </citation>
    <scope>NUCLEOTIDE SEQUENCE [LARGE SCALE GENOMIC DNA]</scope>
    <source>
        <strain evidence="2 3">BEG34</strain>
    </source>
</reference>
<dbReference type="Gene3D" id="4.10.240.10">
    <property type="entry name" value="Zn(2)-C6 fungal-type DNA-binding domain"/>
    <property type="match status" value="1"/>
</dbReference>
<feature type="domain" description="Zn(2)-C6 fungal-type" evidence="1">
    <location>
        <begin position="10"/>
        <end position="43"/>
    </location>
</feature>
<comment type="caution">
    <text evidence="2">The sequence shown here is derived from an EMBL/GenBank/DDBJ whole genome shotgun (WGS) entry which is preliminary data.</text>
</comment>
<dbReference type="Pfam" id="PF00172">
    <property type="entry name" value="Zn_clus"/>
    <property type="match status" value="1"/>
</dbReference>
<dbReference type="OrthoDB" id="10546893at2759"/>
<dbReference type="InterPro" id="IPR036864">
    <property type="entry name" value="Zn2-C6_fun-type_DNA-bd_sf"/>
</dbReference>
<dbReference type="GO" id="GO:0008270">
    <property type="term" value="F:zinc ion binding"/>
    <property type="evidence" value="ECO:0007669"/>
    <property type="project" value="InterPro"/>
</dbReference>
<dbReference type="InterPro" id="IPR001138">
    <property type="entry name" value="Zn2Cys6_DnaBD"/>
</dbReference>
<name>A0A8H4EMV7_GIGMA</name>